<accession>A0A6G4XJP5</accession>
<dbReference type="InterPro" id="IPR001845">
    <property type="entry name" value="HTH_ArsR_DNA-bd_dom"/>
</dbReference>
<proteinExistence type="predicted"/>
<evidence type="ECO:0000259" key="1">
    <source>
        <dbReference type="SMART" id="SM00418"/>
    </source>
</evidence>
<dbReference type="InterPro" id="IPR011991">
    <property type="entry name" value="ArsR-like_HTH"/>
</dbReference>
<name>A0A6G4XJP5_9ACTN</name>
<dbReference type="CDD" id="cd00090">
    <property type="entry name" value="HTH_ARSR"/>
    <property type="match status" value="1"/>
</dbReference>
<organism evidence="2 3">
    <name type="scientific">Streptomyces mesophilus</name>
    <dbReference type="NCBI Taxonomy" id="1775132"/>
    <lineage>
        <taxon>Bacteria</taxon>
        <taxon>Bacillati</taxon>
        <taxon>Actinomycetota</taxon>
        <taxon>Actinomycetes</taxon>
        <taxon>Kitasatosporales</taxon>
        <taxon>Streptomycetaceae</taxon>
        <taxon>Streptomyces</taxon>
    </lineage>
</organism>
<dbReference type="GO" id="GO:0003700">
    <property type="term" value="F:DNA-binding transcription factor activity"/>
    <property type="evidence" value="ECO:0007669"/>
    <property type="project" value="InterPro"/>
</dbReference>
<protein>
    <submittedName>
        <fullName evidence="2">Helix-turn-helix transcriptional regulator</fullName>
    </submittedName>
</protein>
<dbReference type="SUPFAM" id="SSF46785">
    <property type="entry name" value="Winged helix' DNA-binding domain"/>
    <property type="match status" value="1"/>
</dbReference>
<dbReference type="Gene3D" id="1.10.10.10">
    <property type="entry name" value="Winged helix-like DNA-binding domain superfamily/Winged helix DNA-binding domain"/>
    <property type="match status" value="1"/>
</dbReference>
<reference evidence="2 3" key="1">
    <citation type="submission" date="2020-02" db="EMBL/GenBank/DDBJ databases">
        <title>Whole-genome analyses of novel actinobacteria.</title>
        <authorList>
            <person name="Sahin N."/>
            <person name="Tokatli A."/>
        </authorList>
    </citation>
    <scope>NUCLEOTIDE SEQUENCE [LARGE SCALE GENOMIC DNA]</scope>
    <source>
        <strain evidence="2 3">YC504</strain>
    </source>
</reference>
<dbReference type="InterPro" id="IPR036388">
    <property type="entry name" value="WH-like_DNA-bd_sf"/>
</dbReference>
<evidence type="ECO:0000313" key="2">
    <source>
        <dbReference type="EMBL" id="NGO77765.1"/>
    </source>
</evidence>
<dbReference type="RefSeq" id="WP_165333220.1">
    <property type="nucleotide sequence ID" value="NZ_JAAKZW010000075.1"/>
</dbReference>
<keyword evidence="3" id="KW-1185">Reference proteome</keyword>
<dbReference type="InterPro" id="IPR036390">
    <property type="entry name" value="WH_DNA-bd_sf"/>
</dbReference>
<dbReference type="Pfam" id="PF12840">
    <property type="entry name" value="HTH_20"/>
    <property type="match status" value="1"/>
</dbReference>
<dbReference type="EMBL" id="JAAKZW010000075">
    <property type="protein sequence ID" value="NGO77765.1"/>
    <property type="molecule type" value="Genomic_DNA"/>
</dbReference>
<gene>
    <name evidence="2" type="ORF">G6045_19180</name>
</gene>
<dbReference type="SMART" id="SM00418">
    <property type="entry name" value="HTH_ARSR"/>
    <property type="match status" value="1"/>
</dbReference>
<evidence type="ECO:0000313" key="3">
    <source>
        <dbReference type="Proteomes" id="UP000481109"/>
    </source>
</evidence>
<sequence>MSSKKVTDVRALKAYAHPLRIRLDRALIIAQTATATQLAEMVDEPVSLVSYHLRKLAEHGYIEEAPSQGSDGRERWWRPAAEVFDMHWKDFSDYPEGVAAYVGAGQQVIQARMQSLLGYVGQQAAWPQEWAASAFGSGRLLKLTHEELQEMAEEAAAFCDRWTARSRAAEESGDGRDREHVELQMYGYPFKP</sequence>
<feature type="domain" description="HTH arsR-type" evidence="1">
    <location>
        <begin position="10"/>
        <end position="85"/>
    </location>
</feature>
<comment type="caution">
    <text evidence="2">The sequence shown here is derived from an EMBL/GenBank/DDBJ whole genome shotgun (WGS) entry which is preliminary data.</text>
</comment>
<dbReference type="AlphaFoldDB" id="A0A6G4XJP5"/>
<dbReference type="Proteomes" id="UP000481109">
    <property type="component" value="Unassembled WGS sequence"/>
</dbReference>